<organism evidence="1 2">
    <name type="scientific">Pseudogymnoascus destructans (strain ATCC MYA-4855 / 20631-21)</name>
    <name type="common">Bat white-nose syndrome fungus</name>
    <name type="synonym">Geomyces destructans</name>
    <dbReference type="NCBI Taxonomy" id="658429"/>
    <lineage>
        <taxon>Eukaryota</taxon>
        <taxon>Fungi</taxon>
        <taxon>Dikarya</taxon>
        <taxon>Ascomycota</taxon>
        <taxon>Pezizomycotina</taxon>
        <taxon>Leotiomycetes</taxon>
        <taxon>Thelebolales</taxon>
        <taxon>Thelebolaceae</taxon>
        <taxon>Pseudogymnoascus</taxon>
    </lineage>
</organism>
<keyword evidence="2" id="KW-1185">Reference proteome</keyword>
<sequence length="457" mass="51202">MYVCFDEGCMRPHRKWTREGYARFLREVMKVQSDEEVVRWADQEFGDGAGLGSLDDMEAALSGRTQSYGAALGSLDDMQAAFGSHTRGYRAMLRDLYDMEAALGSRTQGYGAGLGSLDDIEAALGGRTGDGAASRSLDDMEATLRMRARGGSGGLYGEEGFTGEGAQGARRDYFTRWQIASARKSPERKNELRPLIQASWKRRVGVRGMEENMPWHIDFRSKPYRPLVSPPRDPLRAPPGGWVSEDEKLPFRKEWEDMAFGKDGKLNKEPMQRYALARLIQAAFVTVVGPRGERQVMPWTPDLVRPEPAPREVAEADAGLGQAKPLNTALPDTSLETDYNLLRSEYALIFINRVKGEDQEEVERVAGVFREAWVREVGVRAHDVRMPWDEVLAKRADGEVEQEEVEQEEVEQEELGDVVGGERVRGGELRERGRGRGRKVKVVGWTRRRGAGGCEFQ</sequence>
<dbReference type="VEuPathDB" id="FungiDB:GMDG_00515"/>
<evidence type="ECO:0000313" key="2">
    <source>
        <dbReference type="Proteomes" id="UP000011064"/>
    </source>
</evidence>
<dbReference type="InParanoid" id="L8G8T7"/>
<dbReference type="EMBL" id="GL573173">
    <property type="protein sequence ID" value="ELR08451.1"/>
    <property type="molecule type" value="Genomic_DNA"/>
</dbReference>
<dbReference type="OrthoDB" id="3440411at2759"/>
<evidence type="ECO:0000313" key="1">
    <source>
        <dbReference type="EMBL" id="ELR08451.1"/>
    </source>
</evidence>
<protein>
    <submittedName>
        <fullName evidence="1">Uncharacterized protein</fullName>
    </submittedName>
</protein>
<gene>
    <name evidence="1" type="ORF">GMDG_00515</name>
</gene>
<proteinExistence type="predicted"/>
<accession>L8G8T7</accession>
<dbReference type="AlphaFoldDB" id="L8G8T7"/>
<dbReference type="HOGENOM" id="CLU_486728_0_0_1"/>
<dbReference type="Proteomes" id="UP000011064">
    <property type="component" value="Unassembled WGS sequence"/>
</dbReference>
<name>L8G8T7_PSED2</name>
<reference evidence="2" key="1">
    <citation type="submission" date="2010-09" db="EMBL/GenBank/DDBJ databases">
        <title>The genome sequence of Geomyces destructans 20631-21.</title>
        <authorList>
            <consortium name="The Broad Institute Genome Sequencing Platform"/>
            <person name="Cuomo C.A."/>
            <person name="Blehert D.S."/>
            <person name="Lorch J.M."/>
            <person name="Young S.K."/>
            <person name="Zeng Q."/>
            <person name="Gargeya S."/>
            <person name="Fitzgerald M."/>
            <person name="Haas B."/>
            <person name="Abouelleil A."/>
            <person name="Alvarado L."/>
            <person name="Arachchi H.M."/>
            <person name="Berlin A."/>
            <person name="Brown A."/>
            <person name="Chapman S.B."/>
            <person name="Chen Z."/>
            <person name="Dunbar C."/>
            <person name="Freedman E."/>
            <person name="Gearin G."/>
            <person name="Gellesch M."/>
            <person name="Goldberg J."/>
            <person name="Griggs A."/>
            <person name="Gujja S."/>
            <person name="Heiman D."/>
            <person name="Howarth C."/>
            <person name="Larson L."/>
            <person name="Lui A."/>
            <person name="MacDonald P.J.P."/>
            <person name="Montmayeur A."/>
            <person name="Murphy C."/>
            <person name="Neiman D."/>
            <person name="Pearson M."/>
            <person name="Priest M."/>
            <person name="Roberts A."/>
            <person name="Saif S."/>
            <person name="Shea T."/>
            <person name="Shenoy N."/>
            <person name="Sisk P."/>
            <person name="Stolte C."/>
            <person name="Sykes S."/>
            <person name="Wortman J."/>
            <person name="Nusbaum C."/>
            <person name="Birren B."/>
        </authorList>
    </citation>
    <scope>NUCLEOTIDE SEQUENCE [LARGE SCALE GENOMIC DNA]</scope>
    <source>
        <strain evidence="2">ATCC MYA-4855 / 20631-21</strain>
    </source>
</reference>